<protein>
    <recommendedName>
        <fullName evidence="3">Protein Mom</fullName>
    </recommendedName>
</protein>
<dbReference type="Pfam" id="PF25680">
    <property type="entry name" value="Mom"/>
    <property type="match status" value="1"/>
</dbReference>
<name>A0A6J5LXA1_9CAUD</name>
<organism evidence="1">
    <name type="scientific">uncultured Caudovirales phage</name>
    <dbReference type="NCBI Taxonomy" id="2100421"/>
    <lineage>
        <taxon>Viruses</taxon>
        <taxon>Duplodnaviria</taxon>
        <taxon>Heunggongvirae</taxon>
        <taxon>Uroviricota</taxon>
        <taxon>Caudoviricetes</taxon>
        <taxon>Peduoviridae</taxon>
        <taxon>Maltschvirus</taxon>
        <taxon>Maltschvirus maltsch</taxon>
    </lineage>
</organism>
<dbReference type="EMBL" id="LR796552">
    <property type="protein sequence ID" value="CAB4150831.1"/>
    <property type="molecule type" value="Genomic_DNA"/>
</dbReference>
<dbReference type="InterPro" id="IPR057895">
    <property type="entry name" value="Mom"/>
</dbReference>
<gene>
    <name evidence="1" type="ORF">UFOVP298_51</name>
    <name evidence="2" type="ORF">UFOVP572_40</name>
</gene>
<evidence type="ECO:0008006" key="3">
    <source>
        <dbReference type="Google" id="ProtNLM"/>
    </source>
</evidence>
<accession>A0A6J5LXA1</accession>
<sequence>MSEITVTAIASKETKPWLLHRHYARRMCPISFAFGAWNESRLVGVVTYGVPVSSPLRAGVCGKEWAHKVIELNRLCCENTKNIASILVGRSLRMLPKPLIVVSYADTEQGHIGYVYQATNFIYTGLSAKRTDWKIKGREHLHGATVADESRGQPNRAQWMREKYGDDFYLQDRPRKHRYVYACGSKSERKQILKALQYKVEPYPKGESQRYDISNNIETQATLFSQ</sequence>
<evidence type="ECO:0000313" key="1">
    <source>
        <dbReference type="EMBL" id="CAB4136319.1"/>
    </source>
</evidence>
<reference evidence="1" key="1">
    <citation type="submission" date="2020-04" db="EMBL/GenBank/DDBJ databases">
        <authorList>
            <person name="Chiriac C."/>
            <person name="Salcher M."/>
            <person name="Ghai R."/>
            <person name="Kavagutti S V."/>
        </authorList>
    </citation>
    <scope>NUCLEOTIDE SEQUENCE</scope>
</reference>
<evidence type="ECO:0000313" key="2">
    <source>
        <dbReference type="EMBL" id="CAB4150831.1"/>
    </source>
</evidence>
<proteinExistence type="predicted"/>
<dbReference type="EMBL" id="LR796309">
    <property type="protein sequence ID" value="CAB4136319.1"/>
    <property type="molecule type" value="Genomic_DNA"/>
</dbReference>